<dbReference type="EMBL" id="FN655174">
    <property type="protein sequence ID" value="CBY38279.1"/>
    <property type="molecule type" value="Genomic_DNA"/>
</dbReference>
<feature type="non-terminal residue" evidence="2">
    <location>
        <position position="1"/>
    </location>
</feature>
<dbReference type="AlphaFoldDB" id="E4YS37"/>
<reference evidence="2" key="1">
    <citation type="journal article" date="2010" name="Science">
        <title>Plasticity of animal genome architecture unmasked by rapid evolution of a pelagic tunicate.</title>
        <authorList>
            <person name="Denoeud F."/>
            <person name="Henriet S."/>
            <person name="Mungpakdee S."/>
            <person name="Aury J.M."/>
            <person name="Da Silva C."/>
            <person name="Brinkmann H."/>
            <person name="Mikhaleva J."/>
            <person name="Olsen L.C."/>
            <person name="Jubin C."/>
            <person name="Canestro C."/>
            <person name="Bouquet J.M."/>
            <person name="Danks G."/>
            <person name="Poulain J."/>
            <person name="Campsteijn C."/>
            <person name="Adamski M."/>
            <person name="Cross I."/>
            <person name="Yadetie F."/>
            <person name="Muffato M."/>
            <person name="Louis A."/>
            <person name="Butcher S."/>
            <person name="Tsagkogeorga G."/>
            <person name="Konrad A."/>
            <person name="Singh S."/>
            <person name="Jensen M.F."/>
            <person name="Cong E.H."/>
            <person name="Eikeseth-Otteraa H."/>
            <person name="Noel B."/>
            <person name="Anthouard V."/>
            <person name="Porcel B.M."/>
            <person name="Kachouri-Lafond R."/>
            <person name="Nishino A."/>
            <person name="Ugolini M."/>
            <person name="Chourrout P."/>
            <person name="Nishida H."/>
            <person name="Aasland R."/>
            <person name="Huzurbazar S."/>
            <person name="Westhof E."/>
            <person name="Delsuc F."/>
            <person name="Lehrach H."/>
            <person name="Reinhardt R."/>
            <person name="Weissenbach J."/>
            <person name="Roy S.W."/>
            <person name="Artiguenave F."/>
            <person name="Postlethwait J.H."/>
            <person name="Manak J.R."/>
            <person name="Thompson E.M."/>
            <person name="Jaillon O."/>
            <person name="Du Pasquier L."/>
            <person name="Boudinot P."/>
            <person name="Liberles D.A."/>
            <person name="Volff J.N."/>
            <person name="Philippe H."/>
            <person name="Lenhard B."/>
            <person name="Roest Crollius H."/>
            <person name="Wincker P."/>
            <person name="Chourrout D."/>
        </authorList>
    </citation>
    <scope>NUCLEOTIDE SEQUENCE [LARGE SCALE GENOMIC DNA]</scope>
</reference>
<dbReference type="Proteomes" id="UP000011014">
    <property type="component" value="Unassembled WGS sequence"/>
</dbReference>
<feature type="region of interest" description="Disordered" evidence="1">
    <location>
        <begin position="44"/>
        <end position="65"/>
    </location>
</feature>
<gene>
    <name evidence="2" type="ORF">GSOID_T00031794001</name>
</gene>
<evidence type="ECO:0000313" key="2">
    <source>
        <dbReference type="EMBL" id="CBY38279.1"/>
    </source>
</evidence>
<protein>
    <submittedName>
        <fullName evidence="2">Uncharacterized protein</fullName>
    </submittedName>
</protein>
<sequence length="95" mass="10476">PRPTVDSLVPVPATSKDVFLFVRKRKSGDLGQVALALFLCLSLSRSGPEGGRGQRTTRRKSLEEQTPRTILSVVLALWEVRPGECPKFEAINDQT</sequence>
<accession>E4YS37</accession>
<proteinExistence type="predicted"/>
<organism evidence="2">
    <name type="scientific">Oikopleura dioica</name>
    <name type="common">Tunicate</name>
    <dbReference type="NCBI Taxonomy" id="34765"/>
    <lineage>
        <taxon>Eukaryota</taxon>
        <taxon>Metazoa</taxon>
        <taxon>Chordata</taxon>
        <taxon>Tunicata</taxon>
        <taxon>Appendicularia</taxon>
        <taxon>Copelata</taxon>
        <taxon>Oikopleuridae</taxon>
        <taxon>Oikopleura</taxon>
    </lineage>
</organism>
<name>E4YS37_OIKDI</name>
<evidence type="ECO:0000256" key="1">
    <source>
        <dbReference type="SAM" id="MobiDB-lite"/>
    </source>
</evidence>